<organism evidence="3 4">
    <name type="scientific">Cichlidogyrus casuarinus</name>
    <dbReference type="NCBI Taxonomy" id="1844966"/>
    <lineage>
        <taxon>Eukaryota</taxon>
        <taxon>Metazoa</taxon>
        <taxon>Spiralia</taxon>
        <taxon>Lophotrochozoa</taxon>
        <taxon>Platyhelminthes</taxon>
        <taxon>Monogenea</taxon>
        <taxon>Monopisthocotylea</taxon>
        <taxon>Dactylogyridea</taxon>
        <taxon>Ancyrocephalidae</taxon>
        <taxon>Cichlidogyrus</taxon>
    </lineage>
</organism>
<keyword evidence="1" id="KW-0393">Immunoglobulin domain</keyword>
<proteinExistence type="predicted"/>
<keyword evidence="4" id="KW-1185">Reference proteome</keyword>
<dbReference type="Pfam" id="PF07679">
    <property type="entry name" value="I-set"/>
    <property type="match status" value="1"/>
</dbReference>
<dbReference type="FunFam" id="2.60.40.10:FF:000107">
    <property type="entry name" value="Myosin, light chain kinase a"/>
    <property type="match status" value="1"/>
</dbReference>
<reference evidence="3 4" key="1">
    <citation type="submission" date="2024-11" db="EMBL/GenBank/DDBJ databases">
        <title>Adaptive evolution of stress response genes in parasites aligns with host niche diversity.</title>
        <authorList>
            <person name="Hahn C."/>
            <person name="Resl P."/>
        </authorList>
    </citation>
    <scope>NUCLEOTIDE SEQUENCE [LARGE SCALE GENOMIC DNA]</scope>
    <source>
        <strain evidence="3">EGGRZ-B1_66</strain>
        <tissue evidence="3">Body</tissue>
    </source>
</reference>
<dbReference type="AlphaFoldDB" id="A0ABD2Q3K9"/>
<dbReference type="InterPro" id="IPR013098">
    <property type="entry name" value="Ig_I-set"/>
</dbReference>
<dbReference type="InterPro" id="IPR036179">
    <property type="entry name" value="Ig-like_dom_sf"/>
</dbReference>
<dbReference type="InterPro" id="IPR013783">
    <property type="entry name" value="Ig-like_fold"/>
</dbReference>
<evidence type="ECO:0000313" key="3">
    <source>
        <dbReference type="EMBL" id="KAL3314213.1"/>
    </source>
</evidence>
<dbReference type="SUPFAM" id="SSF48726">
    <property type="entry name" value="Immunoglobulin"/>
    <property type="match status" value="1"/>
</dbReference>
<dbReference type="Proteomes" id="UP001626550">
    <property type="component" value="Unassembled WGS sequence"/>
</dbReference>
<name>A0ABD2Q3K9_9PLAT</name>
<dbReference type="InterPro" id="IPR007110">
    <property type="entry name" value="Ig-like_dom"/>
</dbReference>
<protein>
    <recommendedName>
        <fullName evidence="2">Ig-like domain-containing protein</fullName>
    </recommendedName>
</protein>
<evidence type="ECO:0000313" key="4">
    <source>
        <dbReference type="Proteomes" id="UP001626550"/>
    </source>
</evidence>
<evidence type="ECO:0000259" key="2">
    <source>
        <dbReference type="PROSITE" id="PS50835"/>
    </source>
</evidence>
<dbReference type="Gene3D" id="2.60.40.10">
    <property type="entry name" value="Immunoglobulins"/>
    <property type="match status" value="1"/>
</dbReference>
<dbReference type="PROSITE" id="PS50835">
    <property type="entry name" value="IG_LIKE"/>
    <property type="match status" value="1"/>
</dbReference>
<feature type="domain" description="Ig-like" evidence="2">
    <location>
        <begin position="28"/>
        <end position="108"/>
    </location>
</feature>
<evidence type="ECO:0000256" key="1">
    <source>
        <dbReference type="ARBA" id="ARBA00023319"/>
    </source>
</evidence>
<gene>
    <name evidence="3" type="ORF">Ciccas_007170</name>
</gene>
<sequence>MYLKMVVTVAEAKAVGGVEFARQLENVCGAVGSKAILEATIKPTSDKCTVKWFKDGKAILSTSKDMLQTFANNELKLTINKLAAAHAGNYEVEVSSTKGKVKCSAKIDISGE</sequence>
<comment type="caution">
    <text evidence="3">The sequence shown here is derived from an EMBL/GenBank/DDBJ whole genome shotgun (WGS) entry which is preliminary data.</text>
</comment>
<dbReference type="EMBL" id="JBJKFK010001066">
    <property type="protein sequence ID" value="KAL3314213.1"/>
    <property type="molecule type" value="Genomic_DNA"/>
</dbReference>
<accession>A0ABD2Q3K9</accession>